<dbReference type="SUPFAM" id="SSF54373">
    <property type="entry name" value="FAD-linked reductases, C-terminal domain"/>
    <property type="match status" value="1"/>
</dbReference>
<feature type="domain" description="Glucose-methanol-choline oxidoreductase C-terminal" evidence="7">
    <location>
        <begin position="384"/>
        <end position="493"/>
    </location>
</feature>
<dbReference type="PANTHER" id="PTHR42784:SF1">
    <property type="entry name" value="PYRANOSE 2-OXIDASE"/>
    <property type="match status" value="1"/>
</dbReference>
<dbReference type="Gene3D" id="3.50.50.60">
    <property type="entry name" value="FAD/NAD(P)-binding domain"/>
    <property type="match status" value="2"/>
</dbReference>
<dbReference type="EMBL" id="JAWMAJ010000039">
    <property type="protein sequence ID" value="MDV7217101.1"/>
    <property type="molecule type" value="Genomic_DNA"/>
</dbReference>
<dbReference type="Pfam" id="PF05199">
    <property type="entry name" value="GMC_oxred_C"/>
    <property type="match status" value="1"/>
</dbReference>
<dbReference type="InterPro" id="IPR000172">
    <property type="entry name" value="GMC_OxRdtase_N"/>
</dbReference>
<dbReference type="InterPro" id="IPR051473">
    <property type="entry name" value="P2Ox-like"/>
</dbReference>
<reference evidence="8 9" key="1">
    <citation type="submission" date="2023-10" db="EMBL/GenBank/DDBJ databases">
        <title>Characterization of rhizosphere-enriched actinobacteria from wheat plants lab-grown on chernevaya soil.</title>
        <authorList>
            <person name="Tikhonova E.N."/>
            <person name="Konopkin A."/>
            <person name="Kravchenko I.K."/>
        </authorList>
    </citation>
    <scope>NUCLEOTIDE SEQUENCE [LARGE SCALE GENOMIC DNA]</scope>
    <source>
        <strain evidence="8 9">RR29</strain>
    </source>
</reference>
<dbReference type="Proteomes" id="UP001187346">
    <property type="component" value="Unassembled WGS sequence"/>
</dbReference>
<keyword evidence="4" id="KW-0274">FAD</keyword>
<dbReference type="SUPFAM" id="SSF51905">
    <property type="entry name" value="FAD/NAD(P)-binding domain"/>
    <property type="match status" value="1"/>
</dbReference>
<dbReference type="InterPro" id="IPR036188">
    <property type="entry name" value="FAD/NAD-bd_sf"/>
</dbReference>
<accession>A0ABU4FAS3</accession>
<keyword evidence="5" id="KW-0560">Oxidoreductase</keyword>
<protein>
    <submittedName>
        <fullName evidence="8">GMC oxidoreductase</fullName>
    </submittedName>
</protein>
<evidence type="ECO:0000256" key="5">
    <source>
        <dbReference type="ARBA" id="ARBA00023002"/>
    </source>
</evidence>
<feature type="domain" description="Glucose-methanol-choline oxidoreductase N-terminal" evidence="6">
    <location>
        <begin position="230"/>
        <end position="301"/>
    </location>
</feature>
<comment type="cofactor">
    <cofactor evidence="1">
        <name>FAD</name>
        <dbReference type="ChEBI" id="CHEBI:57692"/>
    </cofactor>
</comment>
<dbReference type="PANTHER" id="PTHR42784">
    <property type="entry name" value="PYRANOSE 2-OXIDASE"/>
    <property type="match status" value="1"/>
</dbReference>
<keyword evidence="3" id="KW-0285">Flavoprotein</keyword>
<evidence type="ECO:0000256" key="3">
    <source>
        <dbReference type="ARBA" id="ARBA00022630"/>
    </source>
</evidence>
<evidence type="ECO:0000256" key="1">
    <source>
        <dbReference type="ARBA" id="ARBA00001974"/>
    </source>
</evidence>
<comment type="similarity">
    <text evidence="2">Belongs to the GMC oxidoreductase family.</text>
</comment>
<evidence type="ECO:0000313" key="8">
    <source>
        <dbReference type="EMBL" id="MDV7217101.1"/>
    </source>
</evidence>
<evidence type="ECO:0000259" key="7">
    <source>
        <dbReference type="Pfam" id="PF05199"/>
    </source>
</evidence>
<organism evidence="8 9">
    <name type="scientific">Streptomyces prunicolor</name>
    <dbReference type="NCBI Taxonomy" id="67348"/>
    <lineage>
        <taxon>Bacteria</taxon>
        <taxon>Bacillati</taxon>
        <taxon>Actinomycetota</taxon>
        <taxon>Actinomycetes</taxon>
        <taxon>Kitasatosporales</taxon>
        <taxon>Streptomycetaceae</taxon>
        <taxon>Streptomyces</taxon>
    </lineage>
</organism>
<dbReference type="RefSeq" id="WP_317771525.1">
    <property type="nucleotide sequence ID" value="NZ_JAWMAJ010000039.1"/>
</dbReference>
<dbReference type="InterPro" id="IPR007867">
    <property type="entry name" value="GMC_OxRtase_C"/>
</dbReference>
<evidence type="ECO:0000256" key="2">
    <source>
        <dbReference type="ARBA" id="ARBA00010790"/>
    </source>
</evidence>
<gene>
    <name evidence="8" type="ORF">R5A26_14210</name>
</gene>
<evidence type="ECO:0000256" key="4">
    <source>
        <dbReference type="ARBA" id="ARBA00022827"/>
    </source>
</evidence>
<keyword evidence="9" id="KW-1185">Reference proteome</keyword>
<proteinExistence type="inferred from homology"/>
<dbReference type="Pfam" id="PF00732">
    <property type="entry name" value="GMC_oxred_N"/>
    <property type="match status" value="1"/>
</dbReference>
<name>A0ABU4FAS3_9ACTN</name>
<sequence>MNDTIRTTEEVDVLIIGSGPAGATYARTIGDARPSARILMVEVGPAVPGRRGEHTQNMTESARTAAQLLTQGPDAGVARATALADIAPGIDPSLEFRTALLPGLFPLDPSPRLADGEVGLPGASMASGVGGMGIHWGTSTPRPHQSERIPFVPGDELDAALDHAERLLGVNRYEPAGLSAAVQKTMAEEFNGPGLTPVTSGASASHWEGDTLVFSGTGVILGELEETVPGFELRAETLARRVLVADGTAVGAVLENRRTGETYEVGAARVVVCADGLRTPQVLFASGIRPRALGHYLNEHFQMNTFVTLHDEFDPATFDQDGGSLGGASIPFSDARPMQGGIVTLANSPYKLPFGDELSLSRLGIAVWYGAKDIQYRDAVEFSETQTDGYGMPRMTIRYAHTDKDRATIEAMRENSIRSASRIGTVLDQPEFAVGGSSLHYQGTVRMGEADDGKSVCDQYLRVWDVDNLYVGGNGVIPTATAANPTLTMVALAWRAAVQLVQELGELEVTTGATAR</sequence>
<evidence type="ECO:0000313" key="9">
    <source>
        <dbReference type="Proteomes" id="UP001187346"/>
    </source>
</evidence>
<comment type="caution">
    <text evidence="8">The sequence shown here is derived from an EMBL/GenBank/DDBJ whole genome shotgun (WGS) entry which is preliminary data.</text>
</comment>
<evidence type="ECO:0000259" key="6">
    <source>
        <dbReference type="Pfam" id="PF00732"/>
    </source>
</evidence>